<sequence>MPDAVEHVDGVAVLMCAPDGAPIGGEQDALDLIGNAGYQDAGWVVIPVARLHEDFFRLRTGVAGAILQKFAGYGMGVAVLGDISAHVAASDALRDLVREYGRGTGRVRFAADLDDLRAQFARIRAVRGSV</sequence>
<evidence type="ECO:0000313" key="2">
    <source>
        <dbReference type="EMBL" id="MBA9003929.1"/>
    </source>
</evidence>
<keyword evidence="3" id="KW-1185">Reference proteome</keyword>
<dbReference type="Pfam" id="PF13788">
    <property type="entry name" value="DUF4180"/>
    <property type="match status" value="1"/>
</dbReference>
<protein>
    <recommendedName>
        <fullName evidence="1">DUF4180 domain-containing protein</fullName>
    </recommendedName>
</protein>
<dbReference type="InterPro" id="IPR025438">
    <property type="entry name" value="DUF4180"/>
</dbReference>
<comment type="caution">
    <text evidence="2">The sequence shown here is derived from an EMBL/GenBank/DDBJ whole genome shotgun (WGS) entry which is preliminary data.</text>
</comment>
<dbReference type="AlphaFoldDB" id="A0A7W3R8T1"/>
<dbReference type="Proteomes" id="UP000539313">
    <property type="component" value="Unassembled WGS sequence"/>
</dbReference>
<accession>A0A7W3R8T1</accession>
<name>A0A7W3R8T1_9ACTN</name>
<gene>
    <name evidence="2" type="ORF">HNR21_002811</name>
</gene>
<evidence type="ECO:0000313" key="3">
    <source>
        <dbReference type="Proteomes" id="UP000539313"/>
    </source>
</evidence>
<feature type="domain" description="DUF4180" evidence="1">
    <location>
        <begin position="10"/>
        <end position="118"/>
    </location>
</feature>
<evidence type="ECO:0000259" key="1">
    <source>
        <dbReference type="Pfam" id="PF13788"/>
    </source>
</evidence>
<proteinExistence type="predicted"/>
<dbReference type="EMBL" id="JACJII010000001">
    <property type="protein sequence ID" value="MBA9003929.1"/>
    <property type="molecule type" value="Genomic_DNA"/>
</dbReference>
<organism evidence="2 3">
    <name type="scientific">Thermomonospora cellulosilytica</name>
    <dbReference type="NCBI Taxonomy" id="1411118"/>
    <lineage>
        <taxon>Bacteria</taxon>
        <taxon>Bacillati</taxon>
        <taxon>Actinomycetota</taxon>
        <taxon>Actinomycetes</taxon>
        <taxon>Streptosporangiales</taxon>
        <taxon>Thermomonosporaceae</taxon>
        <taxon>Thermomonospora</taxon>
    </lineage>
</organism>
<dbReference type="RefSeq" id="WP_182705554.1">
    <property type="nucleotide sequence ID" value="NZ_JACJII010000001.1"/>
</dbReference>
<reference evidence="2 3" key="1">
    <citation type="submission" date="2020-08" db="EMBL/GenBank/DDBJ databases">
        <title>Sequencing the genomes of 1000 actinobacteria strains.</title>
        <authorList>
            <person name="Klenk H.-P."/>
        </authorList>
    </citation>
    <scope>NUCLEOTIDE SEQUENCE [LARGE SCALE GENOMIC DNA]</scope>
    <source>
        <strain evidence="2 3">DSM 45823</strain>
    </source>
</reference>